<sequence length="368" mass="40924">MRLDGLGEERQYYIIYRRAGEGRAGKLIEEPVGRESEGMSAAKANRIRGLRASGAEKANTERRAESEAAKLTGDGPLTFARLWLLYQEVNAGKPSLKGDISRYHNHLEQRFASKVVEELTTLDMDNLRADMTRKGLSAQTTKHALGQIRRIIRFGVKRGLCPMPGSLHFEMPKVDNECTENLTDEQLAAYLNALDDEPDQDAAGLLRLALVTGMRRGALLALRWTDCDFERGLITLQGASAKKGKTEFIPMTTAARTILEAVGRTASPFVFPGKDGGQRQDFRRMARRVRDKAGLPKDFRPLHGLRHAYASMLISSGHVDLYSLQKLLTHDSPAMTQRYSHLRDEALRKAASVIDACMDIGVTGKERS</sequence>
<evidence type="ECO:0000259" key="4">
    <source>
        <dbReference type="PROSITE" id="PS51898"/>
    </source>
</evidence>
<dbReference type="PANTHER" id="PTHR30349">
    <property type="entry name" value="PHAGE INTEGRASE-RELATED"/>
    <property type="match status" value="1"/>
</dbReference>
<dbReference type="CDD" id="cd00796">
    <property type="entry name" value="INT_Rci_Hp1_C"/>
    <property type="match status" value="1"/>
</dbReference>
<dbReference type="GO" id="GO:0006310">
    <property type="term" value="P:DNA recombination"/>
    <property type="evidence" value="ECO:0007669"/>
    <property type="project" value="UniProtKB-KW"/>
</dbReference>
<dbReference type="Gene3D" id="1.10.150.130">
    <property type="match status" value="1"/>
</dbReference>
<dbReference type="InterPro" id="IPR050090">
    <property type="entry name" value="Tyrosine_recombinase_XerCD"/>
</dbReference>
<dbReference type="PROSITE" id="PS51898">
    <property type="entry name" value="TYR_RECOMBINASE"/>
    <property type="match status" value="1"/>
</dbReference>
<evidence type="ECO:0000313" key="6">
    <source>
        <dbReference type="Proteomes" id="UP000539075"/>
    </source>
</evidence>
<name>A0A7W8BYY0_9BACT</name>
<comment type="caution">
    <text evidence="5">The sequence shown here is derived from an EMBL/GenBank/DDBJ whole genome shotgun (WGS) entry which is preliminary data.</text>
</comment>
<keyword evidence="2" id="KW-0238">DNA-binding</keyword>
<dbReference type="EMBL" id="JACHGO010000002">
    <property type="protein sequence ID" value="MBB5142510.1"/>
    <property type="molecule type" value="Genomic_DNA"/>
</dbReference>
<dbReference type="GO" id="GO:0015074">
    <property type="term" value="P:DNA integration"/>
    <property type="evidence" value="ECO:0007669"/>
    <property type="project" value="InterPro"/>
</dbReference>
<feature type="domain" description="Tyr recombinase" evidence="4">
    <location>
        <begin position="177"/>
        <end position="352"/>
    </location>
</feature>
<comment type="similarity">
    <text evidence="1">Belongs to the 'phage' integrase family.</text>
</comment>
<dbReference type="Pfam" id="PF00589">
    <property type="entry name" value="Phage_integrase"/>
    <property type="match status" value="1"/>
</dbReference>
<dbReference type="Gene3D" id="1.10.443.10">
    <property type="entry name" value="Intergrase catalytic core"/>
    <property type="match status" value="1"/>
</dbReference>
<organism evidence="5 6">
    <name type="scientific">Desulfovibrio intestinalis</name>
    <dbReference type="NCBI Taxonomy" id="58621"/>
    <lineage>
        <taxon>Bacteria</taxon>
        <taxon>Pseudomonadati</taxon>
        <taxon>Thermodesulfobacteriota</taxon>
        <taxon>Desulfovibrionia</taxon>
        <taxon>Desulfovibrionales</taxon>
        <taxon>Desulfovibrionaceae</taxon>
        <taxon>Desulfovibrio</taxon>
    </lineage>
</organism>
<accession>A0A7W8BYY0</accession>
<keyword evidence="6" id="KW-1185">Reference proteome</keyword>
<protein>
    <submittedName>
        <fullName evidence="5">Integrase</fullName>
    </submittedName>
</protein>
<dbReference type="RefSeq" id="WP_246387965.1">
    <property type="nucleotide sequence ID" value="NZ_JACHGO010000002.1"/>
</dbReference>
<dbReference type="SUPFAM" id="SSF56349">
    <property type="entry name" value="DNA breaking-rejoining enzymes"/>
    <property type="match status" value="1"/>
</dbReference>
<dbReference type="InterPro" id="IPR013762">
    <property type="entry name" value="Integrase-like_cat_sf"/>
</dbReference>
<evidence type="ECO:0000256" key="2">
    <source>
        <dbReference type="ARBA" id="ARBA00023125"/>
    </source>
</evidence>
<evidence type="ECO:0000256" key="1">
    <source>
        <dbReference type="ARBA" id="ARBA00008857"/>
    </source>
</evidence>
<dbReference type="AlphaFoldDB" id="A0A7W8BYY0"/>
<reference evidence="5 6" key="1">
    <citation type="submission" date="2020-08" db="EMBL/GenBank/DDBJ databases">
        <title>Genomic Encyclopedia of Type Strains, Phase IV (KMG-IV): sequencing the most valuable type-strain genomes for metagenomic binning, comparative biology and taxonomic classification.</title>
        <authorList>
            <person name="Goeker M."/>
        </authorList>
    </citation>
    <scope>NUCLEOTIDE SEQUENCE [LARGE SCALE GENOMIC DNA]</scope>
    <source>
        <strain evidence="5 6">DSM 11275</strain>
    </source>
</reference>
<dbReference type="InterPro" id="IPR002104">
    <property type="entry name" value="Integrase_catalytic"/>
</dbReference>
<dbReference type="GO" id="GO:0003677">
    <property type="term" value="F:DNA binding"/>
    <property type="evidence" value="ECO:0007669"/>
    <property type="project" value="UniProtKB-KW"/>
</dbReference>
<dbReference type="PANTHER" id="PTHR30349:SF64">
    <property type="entry name" value="PROPHAGE INTEGRASE INTD-RELATED"/>
    <property type="match status" value="1"/>
</dbReference>
<dbReference type="Proteomes" id="UP000539075">
    <property type="component" value="Unassembled WGS sequence"/>
</dbReference>
<keyword evidence="3" id="KW-0233">DNA recombination</keyword>
<gene>
    <name evidence="5" type="ORF">HNQ38_000589</name>
</gene>
<dbReference type="InterPro" id="IPR010998">
    <property type="entry name" value="Integrase_recombinase_N"/>
</dbReference>
<proteinExistence type="inferred from homology"/>
<evidence type="ECO:0000256" key="3">
    <source>
        <dbReference type="ARBA" id="ARBA00023172"/>
    </source>
</evidence>
<dbReference type="InterPro" id="IPR011010">
    <property type="entry name" value="DNA_brk_join_enz"/>
</dbReference>
<evidence type="ECO:0000313" key="5">
    <source>
        <dbReference type="EMBL" id="MBB5142510.1"/>
    </source>
</evidence>